<dbReference type="SUPFAM" id="SSF82199">
    <property type="entry name" value="SET domain"/>
    <property type="match status" value="1"/>
</dbReference>
<dbReference type="InParanoid" id="D8U610"/>
<dbReference type="Gene3D" id="3.90.1410.10">
    <property type="entry name" value="set domain protein methyltransferase, domain 1"/>
    <property type="match status" value="1"/>
</dbReference>
<dbReference type="GO" id="GO:0016279">
    <property type="term" value="F:protein-lysine N-methyltransferase activity"/>
    <property type="evidence" value="ECO:0007669"/>
    <property type="project" value="TreeGrafter"/>
</dbReference>
<evidence type="ECO:0000313" key="2">
    <source>
        <dbReference type="EMBL" id="EFJ44774.1"/>
    </source>
</evidence>
<dbReference type="InterPro" id="IPR050600">
    <property type="entry name" value="SETD3_SETD6_MTase"/>
</dbReference>
<dbReference type="EMBL" id="GL378361">
    <property type="protein sequence ID" value="EFJ44774.1"/>
    <property type="molecule type" value="Genomic_DNA"/>
</dbReference>
<dbReference type="GeneID" id="9626001"/>
<evidence type="ECO:0000259" key="1">
    <source>
        <dbReference type="PROSITE" id="PS50280"/>
    </source>
</evidence>
<dbReference type="PANTHER" id="PTHR13271:SF140">
    <property type="entry name" value="SET DOMAIN-CONTAINING PROTEIN"/>
    <property type="match status" value="1"/>
</dbReference>
<dbReference type="Pfam" id="PF00856">
    <property type="entry name" value="SET"/>
    <property type="match status" value="1"/>
</dbReference>
<keyword evidence="3" id="KW-1185">Reference proteome</keyword>
<dbReference type="Proteomes" id="UP000001058">
    <property type="component" value="Unassembled WGS sequence"/>
</dbReference>
<dbReference type="OrthoDB" id="341421at2759"/>
<dbReference type="eggNOG" id="KOG1337">
    <property type="taxonomic scope" value="Eukaryota"/>
</dbReference>
<feature type="domain" description="SET" evidence="1">
    <location>
        <begin position="41"/>
        <end position="269"/>
    </location>
</feature>
<reference evidence="2 3" key="1">
    <citation type="journal article" date="2010" name="Science">
        <title>Genomic analysis of organismal complexity in the multicellular green alga Volvox carteri.</title>
        <authorList>
            <person name="Prochnik S.E."/>
            <person name="Umen J."/>
            <person name="Nedelcu A.M."/>
            <person name="Hallmann A."/>
            <person name="Miller S.M."/>
            <person name="Nishii I."/>
            <person name="Ferris P."/>
            <person name="Kuo A."/>
            <person name="Mitros T."/>
            <person name="Fritz-Laylin L.K."/>
            <person name="Hellsten U."/>
            <person name="Chapman J."/>
            <person name="Simakov O."/>
            <person name="Rensing S.A."/>
            <person name="Terry A."/>
            <person name="Pangilinan J."/>
            <person name="Kapitonov V."/>
            <person name="Jurka J."/>
            <person name="Salamov A."/>
            <person name="Shapiro H."/>
            <person name="Schmutz J."/>
            <person name="Grimwood J."/>
            <person name="Lindquist E."/>
            <person name="Lucas S."/>
            <person name="Grigoriev I.V."/>
            <person name="Schmitt R."/>
            <person name="Kirk D."/>
            <person name="Rokhsar D.S."/>
        </authorList>
    </citation>
    <scope>NUCLEOTIDE SEQUENCE [LARGE SCALE GENOMIC DNA]</scope>
    <source>
        <strain evidence="3">f. Nagariensis / Eve</strain>
    </source>
</reference>
<gene>
    <name evidence="2" type="ORF">VOLCADRAFT_94881</name>
</gene>
<name>D8U610_VOLCA</name>
<dbReference type="RefSeq" id="XP_002954057.1">
    <property type="nucleotide sequence ID" value="XM_002954011.1"/>
</dbReference>
<dbReference type="KEGG" id="vcn:VOLCADRAFT_94881"/>
<dbReference type="PANTHER" id="PTHR13271">
    <property type="entry name" value="UNCHARACTERIZED PUTATIVE METHYLTRANSFERASE"/>
    <property type="match status" value="1"/>
</dbReference>
<dbReference type="AlphaFoldDB" id="D8U610"/>
<evidence type="ECO:0000313" key="3">
    <source>
        <dbReference type="Proteomes" id="UP000001058"/>
    </source>
</evidence>
<protein>
    <recommendedName>
        <fullName evidence="1">SET domain-containing protein</fullName>
    </recommendedName>
</protein>
<dbReference type="InterPro" id="IPR001214">
    <property type="entry name" value="SET_dom"/>
</dbReference>
<accession>D8U610</accession>
<proteinExistence type="predicted"/>
<dbReference type="CDD" id="cd10527">
    <property type="entry name" value="SET_LSMT"/>
    <property type="match status" value="1"/>
</dbReference>
<dbReference type="PROSITE" id="PS50280">
    <property type="entry name" value="SET"/>
    <property type="match status" value="1"/>
</dbReference>
<dbReference type="InterPro" id="IPR046341">
    <property type="entry name" value="SET_dom_sf"/>
</dbReference>
<sequence>MADEAPSSSSKSDASNEELDLQRFLTWLVSNGVKGIGQEGSKVALFQTENGERGLLCEEVISPGEVVFEVPLRLALTDHPGDEESNQLVYKVKGKRVREVVPVCVLRDPPGASALHVLPRHVPAPLECYSWEDLTSLRYPPALEALHAADWLRADAFQSTSDEARGGLGEGEFRWALSVVHSRTFANAAPGGGVGVRMLVPLVDMLNHGGDTAAQGSLGLVGPGGGEVATDNVRWDLLPPDRSSAGGWSMAVSATRDIHPGQELLLSYGERPNDDFFLHYGFVPRANPHDDAVLWPDLEAALEWHYERLGALQLAPEAAERLYLAALEAGQQQLSEELQQLQPQKQQHGVEGEVLPPEVARQLAQIKVVAGGHVSAAVMRAFTAVRGGDVAAAERAVALRAAELLWSMSAGPSSASLPSSAAAAAMTGPSTAAVADAGGLLVELAALLADADPRVAAAAVASSPSTAEAEVDVEPESDEGRYWAAELRGYWQTLLPRAGSLPLLVATAVAAAVTVSSRGAVPPLGKLLRVLLPHAVAEVEAKIGVVAAGRDAFVTSAFRLSGPQRLSATFRSYKQMVLWDVVLGSVVASFLPTGTLTA</sequence>
<organism evidence="3">
    <name type="scientific">Volvox carteri f. nagariensis</name>
    <dbReference type="NCBI Taxonomy" id="3068"/>
    <lineage>
        <taxon>Eukaryota</taxon>
        <taxon>Viridiplantae</taxon>
        <taxon>Chlorophyta</taxon>
        <taxon>core chlorophytes</taxon>
        <taxon>Chlorophyceae</taxon>
        <taxon>CS clade</taxon>
        <taxon>Chlamydomonadales</taxon>
        <taxon>Volvocaceae</taxon>
        <taxon>Volvox</taxon>
    </lineage>
</organism>